<evidence type="ECO:0000256" key="5">
    <source>
        <dbReference type="ARBA" id="ARBA00023136"/>
    </source>
</evidence>
<feature type="transmembrane region" description="Helical" evidence="6">
    <location>
        <begin position="253"/>
        <end position="276"/>
    </location>
</feature>
<protein>
    <recommendedName>
        <fullName evidence="9">YihY/virulence factor BrkB family protein</fullName>
    </recommendedName>
</protein>
<reference evidence="8" key="1">
    <citation type="journal article" date="2019" name="Int. J. Syst. Evol. Microbiol.">
        <title>The Global Catalogue of Microorganisms (GCM) 10K type strain sequencing project: providing services to taxonomists for standard genome sequencing and annotation.</title>
        <authorList>
            <consortium name="The Broad Institute Genomics Platform"/>
            <consortium name="The Broad Institute Genome Sequencing Center for Infectious Disease"/>
            <person name="Wu L."/>
            <person name="Ma J."/>
        </authorList>
    </citation>
    <scope>NUCLEOTIDE SEQUENCE [LARGE SCALE GENOMIC DNA]</scope>
    <source>
        <strain evidence="8">NBRC 101365</strain>
    </source>
</reference>
<comment type="caution">
    <text evidence="7">The sequence shown here is derived from an EMBL/GenBank/DDBJ whole genome shotgun (WGS) entry which is preliminary data.</text>
</comment>
<dbReference type="Proteomes" id="UP001156882">
    <property type="component" value="Unassembled WGS sequence"/>
</dbReference>
<evidence type="ECO:0000256" key="4">
    <source>
        <dbReference type="ARBA" id="ARBA00022989"/>
    </source>
</evidence>
<evidence type="ECO:0008006" key="9">
    <source>
        <dbReference type="Google" id="ProtNLM"/>
    </source>
</evidence>
<proteinExistence type="predicted"/>
<evidence type="ECO:0000313" key="8">
    <source>
        <dbReference type="Proteomes" id="UP001156882"/>
    </source>
</evidence>
<evidence type="ECO:0000256" key="6">
    <source>
        <dbReference type="SAM" id="Phobius"/>
    </source>
</evidence>
<evidence type="ECO:0000256" key="3">
    <source>
        <dbReference type="ARBA" id="ARBA00022692"/>
    </source>
</evidence>
<evidence type="ECO:0000256" key="1">
    <source>
        <dbReference type="ARBA" id="ARBA00004651"/>
    </source>
</evidence>
<evidence type="ECO:0000313" key="7">
    <source>
        <dbReference type="EMBL" id="GLS20997.1"/>
    </source>
</evidence>
<feature type="transmembrane region" description="Helical" evidence="6">
    <location>
        <begin position="138"/>
        <end position="165"/>
    </location>
</feature>
<keyword evidence="5 6" id="KW-0472">Membrane</keyword>
<dbReference type="PANTHER" id="PTHR30213">
    <property type="entry name" value="INNER MEMBRANE PROTEIN YHJD"/>
    <property type="match status" value="1"/>
</dbReference>
<feature type="transmembrane region" description="Helical" evidence="6">
    <location>
        <begin position="177"/>
        <end position="209"/>
    </location>
</feature>
<dbReference type="PIRSF" id="PIRSF035875">
    <property type="entry name" value="RNase_BN"/>
    <property type="match status" value="1"/>
</dbReference>
<feature type="transmembrane region" description="Helical" evidence="6">
    <location>
        <begin position="221"/>
        <end position="241"/>
    </location>
</feature>
<feature type="transmembrane region" description="Helical" evidence="6">
    <location>
        <begin position="288"/>
        <end position="311"/>
    </location>
</feature>
<sequence>MTETIKDGEDWQAQAQKIAAEPTLSADLARAQERGRGRNANSPADIPSLGWKDIAVRVMLSIPQNRLLTLSGGVAFFVILSIFPGIAATVSLYGMFADVGTIIDHLRFLNGVLPADILDLIRGQIIGVAAKSNGTLSVAVASALLISLWSANSGVTAFFDALNVVYGEKEKRSLLTVYATTFATTVGTIAFIIFALFGILVVPLIAAALGLNTTTDFALQYLRWPILLVTVMIALSITYRIGPSRHDAKWRWVTPGSTAAALAWVATSMAFSWYVAEFNSYNRLYGSLGAIVAFMTWCWISIFVSLFGAAVDAETEHQTARDSTLGPPKPLGARGATMADHVGKSIEELGW</sequence>
<organism evidence="7 8">
    <name type="scientific">Labrys miyagiensis</name>
    <dbReference type="NCBI Taxonomy" id="346912"/>
    <lineage>
        <taxon>Bacteria</taxon>
        <taxon>Pseudomonadati</taxon>
        <taxon>Pseudomonadota</taxon>
        <taxon>Alphaproteobacteria</taxon>
        <taxon>Hyphomicrobiales</taxon>
        <taxon>Xanthobacteraceae</taxon>
        <taxon>Labrys</taxon>
    </lineage>
</organism>
<dbReference type="InterPro" id="IPR017039">
    <property type="entry name" value="Virul_fac_BrkB"/>
</dbReference>
<dbReference type="NCBIfam" id="TIGR00765">
    <property type="entry name" value="yihY_not_rbn"/>
    <property type="match status" value="1"/>
</dbReference>
<keyword evidence="3 6" id="KW-0812">Transmembrane</keyword>
<dbReference type="RefSeq" id="WP_284314069.1">
    <property type="nucleotide sequence ID" value="NZ_BSPC01000038.1"/>
</dbReference>
<keyword evidence="2" id="KW-1003">Cell membrane</keyword>
<gene>
    <name evidence="7" type="ORF">GCM10007874_40140</name>
</gene>
<dbReference type="PANTHER" id="PTHR30213:SF0">
    <property type="entry name" value="UPF0761 MEMBRANE PROTEIN YIHY"/>
    <property type="match status" value="1"/>
</dbReference>
<dbReference type="EMBL" id="BSPC01000038">
    <property type="protein sequence ID" value="GLS20997.1"/>
    <property type="molecule type" value="Genomic_DNA"/>
</dbReference>
<evidence type="ECO:0000256" key="2">
    <source>
        <dbReference type="ARBA" id="ARBA00022475"/>
    </source>
</evidence>
<comment type="subcellular location">
    <subcellularLocation>
        <location evidence="1">Cell membrane</location>
        <topology evidence="1">Multi-pass membrane protein</topology>
    </subcellularLocation>
</comment>
<keyword evidence="4 6" id="KW-1133">Transmembrane helix</keyword>
<name>A0ABQ6CRU8_9HYPH</name>
<keyword evidence="8" id="KW-1185">Reference proteome</keyword>
<dbReference type="Pfam" id="PF03631">
    <property type="entry name" value="Virul_fac_BrkB"/>
    <property type="match status" value="1"/>
</dbReference>
<feature type="transmembrane region" description="Helical" evidence="6">
    <location>
        <begin position="67"/>
        <end position="96"/>
    </location>
</feature>
<accession>A0ABQ6CRU8</accession>